<feature type="domain" description="Chromatin assembly factor 1 subunit A dimerization" evidence="6">
    <location>
        <begin position="361"/>
        <end position="432"/>
    </location>
</feature>
<dbReference type="Pfam" id="PF12253">
    <property type="entry name" value="CAF1A_dimeriz"/>
    <property type="match status" value="1"/>
</dbReference>
<evidence type="ECO:0000256" key="1">
    <source>
        <dbReference type="ARBA" id="ARBA00004123"/>
    </source>
</evidence>
<keyword evidence="2" id="KW-0227">DNA damage</keyword>
<dbReference type="OMA" id="FQFHDNW"/>
<evidence type="ECO:0000256" key="2">
    <source>
        <dbReference type="ARBA" id="ARBA00022763"/>
    </source>
</evidence>
<dbReference type="PANTHER" id="PTHR15272">
    <property type="entry name" value="CHROMATIN ASSEMBLY FACTOR 1 SUBUNIT A CAF-1 SUBUNIT A"/>
    <property type="match status" value="1"/>
</dbReference>
<feature type="compositionally biased region" description="Basic and acidic residues" evidence="5">
    <location>
        <begin position="214"/>
        <end position="271"/>
    </location>
</feature>
<dbReference type="Proteomes" id="UP000277928">
    <property type="component" value="Unassembled WGS sequence"/>
</dbReference>
<proteinExistence type="predicted"/>
<feature type="compositionally biased region" description="Basic and acidic residues" evidence="5">
    <location>
        <begin position="453"/>
        <end position="464"/>
    </location>
</feature>
<dbReference type="EMBL" id="UYRX01000088">
    <property type="protein sequence ID" value="VDK73369.1"/>
    <property type="molecule type" value="Genomic_DNA"/>
</dbReference>
<evidence type="ECO:0000256" key="5">
    <source>
        <dbReference type="SAM" id="MobiDB-lite"/>
    </source>
</evidence>
<evidence type="ECO:0000256" key="4">
    <source>
        <dbReference type="ARBA" id="ARBA00023242"/>
    </source>
</evidence>
<evidence type="ECO:0000256" key="3">
    <source>
        <dbReference type="ARBA" id="ARBA00023204"/>
    </source>
</evidence>
<dbReference type="PANTHER" id="PTHR15272:SF0">
    <property type="entry name" value="CHROMATIN ASSEMBLY FACTOR 1 SUBUNIT A"/>
    <property type="match status" value="1"/>
</dbReference>
<feature type="compositionally biased region" description="Basic and acidic residues" evidence="5">
    <location>
        <begin position="540"/>
        <end position="549"/>
    </location>
</feature>
<protein>
    <recommendedName>
        <fullName evidence="6">Chromatin assembly factor 1 subunit A dimerization domain-containing protein</fullName>
    </recommendedName>
</protein>
<reference evidence="7 8" key="1">
    <citation type="submission" date="2018-08" db="EMBL/GenBank/DDBJ databases">
        <authorList>
            <person name="Laetsch R D."/>
            <person name="Stevens L."/>
            <person name="Kumar S."/>
            <person name="Blaxter L. M."/>
        </authorList>
    </citation>
    <scope>NUCLEOTIDE SEQUENCE [LARGE SCALE GENOMIC DNA]</scope>
</reference>
<feature type="region of interest" description="Disordered" evidence="5">
    <location>
        <begin position="55"/>
        <end position="76"/>
    </location>
</feature>
<evidence type="ECO:0000313" key="7">
    <source>
        <dbReference type="EMBL" id="VDK73369.1"/>
    </source>
</evidence>
<dbReference type="OrthoDB" id="79480at2759"/>
<keyword evidence="3" id="KW-0234">DNA repair</keyword>
<dbReference type="GO" id="GO:0006281">
    <property type="term" value="P:DNA repair"/>
    <property type="evidence" value="ECO:0007669"/>
    <property type="project" value="UniProtKB-KW"/>
</dbReference>
<name>A0A3P6SQ81_LITSI</name>
<feature type="region of interest" description="Disordered" evidence="5">
    <location>
        <begin position="441"/>
        <end position="468"/>
    </location>
</feature>
<keyword evidence="8" id="KW-1185">Reference proteome</keyword>
<feature type="compositionally biased region" description="Acidic residues" evidence="5">
    <location>
        <begin position="517"/>
        <end position="535"/>
    </location>
</feature>
<evidence type="ECO:0000313" key="8">
    <source>
        <dbReference type="Proteomes" id="UP000277928"/>
    </source>
</evidence>
<dbReference type="InterPro" id="IPR022043">
    <property type="entry name" value="CAF1A_DD"/>
</dbReference>
<feature type="region of interest" description="Disordered" evidence="5">
    <location>
        <begin position="161"/>
        <end position="271"/>
    </location>
</feature>
<accession>A0A3P6SQ81</accession>
<dbReference type="GO" id="GO:0033186">
    <property type="term" value="C:CAF-1 complex"/>
    <property type="evidence" value="ECO:0007669"/>
    <property type="project" value="TreeGrafter"/>
</dbReference>
<dbReference type="GO" id="GO:0006334">
    <property type="term" value="P:nucleosome assembly"/>
    <property type="evidence" value="ECO:0007669"/>
    <property type="project" value="TreeGrafter"/>
</dbReference>
<feature type="compositionally biased region" description="Basic and acidic residues" evidence="5">
    <location>
        <begin position="161"/>
        <end position="207"/>
    </location>
</feature>
<organism evidence="7 8">
    <name type="scientific">Litomosoides sigmodontis</name>
    <name type="common">Filarial nematode worm</name>
    <dbReference type="NCBI Taxonomy" id="42156"/>
    <lineage>
        <taxon>Eukaryota</taxon>
        <taxon>Metazoa</taxon>
        <taxon>Ecdysozoa</taxon>
        <taxon>Nematoda</taxon>
        <taxon>Chromadorea</taxon>
        <taxon>Rhabditida</taxon>
        <taxon>Spirurina</taxon>
        <taxon>Spiruromorpha</taxon>
        <taxon>Filarioidea</taxon>
        <taxon>Onchocercidae</taxon>
        <taxon>Litomosoides</taxon>
    </lineage>
</organism>
<comment type="subcellular location">
    <subcellularLocation>
        <location evidence="1">Nucleus</location>
    </subcellularLocation>
</comment>
<keyword evidence="4" id="KW-0539">Nucleus</keyword>
<feature type="compositionally biased region" description="Basic and acidic residues" evidence="5">
    <location>
        <begin position="60"/>
        <end position="76"/>
    </location>
</feature>
<evidence type="ECO:0000259" key="6">
    <source>
        <dbReference type="Pfam" id="PF12253"/>
    </source>
</evidence>
<feature type="region of interest" description="Disordered" evidence="5">
    <location>
        <begin position="517"/>
        <end position="549"/>
    </location>
</feature>
<dbReference type="AlphaFoldDB" id="A0A3P6SQ81"/>
<sequence>MGAAALPWSFELRAKVSYLLSSHRSHRHGSYLNEHVSTLVSSVCLITEQLTTPLTMDMSGDDKENKETETRKYSAERCSDKKMHQCNDELISSEVRDFVREVVEAVAYTLDRLKTSYRSGKRTRDEIIEISDTDSTESTRKKVAHESASRYRKVTVKQLAEQEKRMGERKRIAAEKMKNRKAVVEEKRLKKEQAQKERERRKAEREERRKKKCREKERRRKEEEEKKERRRMEEEVRRQKKEKEEEERRKRRRDEEERRESKRKKEEAVELKKKRQSDRFLAFFDKRRKTRESEAVRTSSVLNVLPFFCKQGVSLAPMFRRKPLSKEVHDNLLVEVQPVEKLYLSTVKPRAVEKVRRNRAKLFQFHDNWRPPYYGTWRKRSTIITGRRPFAKDTEALDYEVDSDEEWEVPEGDDCDEITMSEEEDSDQSSDDDGFIVQHGYLSEGEGEDEQDRLERREDSDKRAQRLRAMANEWNRSLEQKSKKFNKPLIPILWGPHFKLPTKGVPKEVEEAVFFEYSDDDDDTGDYYGDNDSDESSNSCHDDDIYVED</sequence>
<dbReference type="GO" id="GO:0005634">
    <property type="term" value="C:nucleus"/>
    <property type="evidence" value="ECO:0007669"/>
    <property type="project" value="UniProtKB-SubCell"/>
</dbReference>
<gene>
    <name evidence="7" type="ORF">NLS_LOCUS2092</name>
</gene>
<dbReference type="STRING" id="42156.A0A3P6SQ81"/>